<accession>A0A377WMF9</accession>
<protein>
    <submittedName>
        <fullName evidence="1">NADH-ubiquinone oxidoreductase subunit N</fullName>
        <ecNumber evidence="1">1.6.5.11</ecNumber>
    </submittedName>
</protein>
<sequence>MVLISALLVLVLGIWPQPLISIVQLATPLM</sequence>
<reference evidence="1 2" key="1">
    <citation type="submission" date="2018-06" db="EMBL/GenBank/DDBJ databases">
        <authorList>
            <consortium name="Pathogen Informatics"/>
            <person name="Doyle S."/>
        </authorList>
    </citation>
    <scope>NUCLEOTIDE SEQUENCE [LARGE SCALE GENOMIC DNA]</scope>
    <source>
        <strain evidence="1 2">NCTC8849</strain>
    </source>
</reference>
<dbReference type="Proteomes" id="UP000254799">
    <property type="component" value="Unassembled WGS sequence"/>
</dbReference>
<evidence type="ECO:0000313" key="2">
    <source>
        <dbReference type="Proteomes" id="UP000254799"/>
    </source>
</evidence>
<dbReference type="GO" id="GO:0016491">
    <property type="term" value="F:oxidoreductase activity"/>
    <property type="evidence" value="ECO:0007669"/>
    <property type="project" value="UniProtKB-KW"/>
</dbReference>
<dbReference type="EMBL" id="UGLC01000002">
    <property type="protein sequence ID" value="STT55689.1"/>
    <property type="molecule type" value="Genomic_DNA"/>
</dbReference>
<evidence type="ECO:0000313" key="1">
    <source>
        <dbReference type="EMBL" id="STT55689.1"/>
    </source>
</evidence>
<keyword evidence="1" id="KW-0830">Ubiquinone</keyword>
<proteinExistence type="predicted"/>
<dbReference type="EC" id="1.6.5.11" evidence="1"/>
<name>A0A377WMF9_KLEPN</name>
<dbReference type="AlphaFoldDB" id="A0A377WMF9"/>
<organism evidence="1 2">
    <name type="scientific">Klebsiella pneumoniae</name>
    <dbReference type="NCBI Taxonomy" id="573"/>
    <lineage>
        <taxon>Bacteria</taxon>
        <taxon>Pseudomonadati</taxon>
        <taxon>Pseudomonadota</taxon>
        <taxon>Gammaproteobacteria</taxon>
        <taxon>Enterobacterales</taxon>
        <taxon>Enterobacteriaceae</taxon>
        <taxon>Klebsiella/Raoultella group</taxon>
        <taxon>Klebsiella</taxon>
        <taxon>Klebsiella pneumoniae complex</taxon>
    </lineage>
</organism>
<gene>
    <name evidence="1" type="primary">nuoN_1</name>
    <name evidence="1" type="ORF">NCTC8849_04309</name>
</gene>
<keyword evidence="1" id="KW-0560">Oxidoreductase</keyword>